<feature type="signal peptide" evidence="1">
    <location>
        <begin position="1"/>
        <end position="19"/>
    </location>
</feature>
<reference evidence="2 3" key="1">
    <citation type="submission" date="2015-11" db="EMBL/GenBank/DDBJ databases">
        <title>Genomic analysis of 38 Legionella species identifies large and diverse effector repertoires.</title>
        <authorList>
            <person name="Burstein D."/>
            <person name="Amaro F."/>
            <person name="Zusman T."/>
            <person name="Lifshitz Z."/>
            <person name="Cohen O."/>
            <person name="Gilbert J.A."/>
            <person name="Pupko T."/>
            <person name="Shuman H.A."/>
            <person name="Segal G."/>
        </authorList>
    </citation>
    <scope>NUCLEOTIDE SEQUENCE [LARGE SCALE GENOMIC DNA]</scope>
    <source>
        <strain evidence="2 3">Oak Ridge-10</strain>
    </source>
</reference>
<gene>
    <name evidence="2" type="ORF">Loak_1442</name>
</gene>
<sequence>MIRILLCLSLFLGSNVLIADPVLQFDSNLTPCFNMNEVEQIGKQISELLQHEFCEEKVDPKKIASISQNILPKIMDESFLGVAPPEHWQQLTDDIIKNCLENHDLCKKEARKEFETCIKPRIPLLLVQFGPWLAEHCSQFNKSFIQQWSNKKAILKKIIEENKTQNNPALP</sequence>
<evidence type="ECO:0000256" key="1">
    <source>
        <dbReference type="SAM" id="SignalP"/>
    </source>
</evidence>
<proteinExistence type="predicted"/>
<evidence type="ECO:0000313" key="2">
    <source>
        <dbReference type="EMBL" id="KTD37766.1"/>
    </source>
</evidence>
<organism evidence="2 3">
    <name type="scientific">Legionella oakridgensis</name>
    <dbReference type="NCBI Taxonomy" id="29423"/>
    <lineage>
        <taxon>Bacteria</taxon>
        <taxon>Pseudomonadati</taxon>
        <taxon>Pseudomonadota</taxon>
        <taxon>Gammaproteobacteria</taxon>
        <taxon>Legionellales</taxon>
        <taxon>Legionellaceae</taxon>
        <taxon>Legionella</taxon>
    </lineage>
</organism>
<feature type="chain" id="PRO_5006915986" description="Secreted protein" evidence="1">
    <location>
        <begin position="20"/>
        <end position="171"/>
    </location>
</feature>
<dbReference type="Proteomes" id="UP000054858">
    <property type="component" value="Unassembled WGS sequence"/>
</dbReference>
<dbReference type="RefSeq" id="WP_025385380.1">
    <property type="nucleotide sequence ID" value="NZ_LCUA01000002.1"/>
</dbReference>
<name>A0A0W0WZU8_9GAMM</name>
<protein>
    <recommendedName>
        <fullName evidence="4">Secreted protein</fullName>
    </recommendedName>
</protein>
<evidence type="ECO:0000313" key="3">
    <source>
        <dbReference type="Proteomes" id="UP000054858"/>
    </source>
</evidence>
<comment type="caution">
    <text evidence="2">The sequence shown here is derived from an EMBL/GenBank/DDBJ whole genome shotgun (WGS) entry which is preliminary data.</text>
</comment>
<evidence type="ECO:0008006" key="4">
    <source>
        <dbReference type="Google" id="ProtNLM"/>
    </source>
</evidence>
<keyword evidence="1" id="KW-0732">Signal</keyword>
<dbReference type="AlphaFoldDB" id="A0A0W0WZU8"/>
<accession>A0A0W0WZU8</accession>
<dbReference type="EMBL" id="LNYP01000029">
    <property type="protein sequence ID" value="KTD37766.1"/>
    <property type="molecule type" value="Genomic_DNA"/>
</dbReference>
<dbReference type="PATRIC" id="fig|29423.5.peg.1511"/>